<evidence type="ECO:0000313" key="1">
    <source>
        <dbReference type="EMBL" id="JAH61810.1"/>
    </source>
</evidence>
<sequence length="34" mass="3964">MKVTETSDRHAQVSDSYMHFSYPRVATTYTILMP</sequence>
<name>A0A0E9U9H9_ANGAN</name>
<proteinExistence type="predicted"/>
<reference evidence="1" key="1">
    <citation type="submission" date="2014-11" db="EMBL/GenBank/DDBJ databases">
        <authorList>
            <person name="Amaro Gonzalez C."/>
        </authorList>
    </citation>
    <scope>NUCLEOTIDE SEQUENCE</scope>
</reference>
<dbReference type="EMBL" id="GBXM01046767">
    <property type="protein sequence ID" value="JAH61810.1"/>
    <property type="molecule type" value="Transcribed_RNA"/>
</dbReference>
<accession>A0A0E9U9H9</accession>
<reference evidence="1" key="2">
    <citation type="journal article" date="2015" name="Fish Shellfish Immunol.">
        <title>Early steps in the European eel (Anguilla anguilla)-Vibrio vulnificus interaction in the gills: Role of the RtxA13 toxin.</title>
        <authorList>
            <person name="Callol A."/>
            <person name="Pajuelo D."/>
            <person name="Ebbesson L."/>
            <person name="Teles M."/>
            <person name="MacKenzie S."/>
            <person name="Amaro C."/>
        </authorList>
    </citation>
    <scope>NUCLEOTIDE SEQUENCE</scope>
</reference>
<dbReference type="AlphaFoldDB" id="A0A0E9U9H9"/>
<organism evidence="1">
    <name type="scientific">Anguilla anguilla</name>
    <name type="common">European freshwater eel</name>
    <name type="synonym">Muraena anguilla</name>
    <dbReference type="NCBI Taxonomy" id="7936"/>
    <lineage>
        <taxon>Eukaryota</taxon>
        <taxon>Metazoa</taxon>
        <taxon>Chordata</taxon>
        <taxon>Craniata</taxon>
        <taxon>Vertebrata</taxon>
        <taxon>Euteleostomi</taxon>
        <taxon>Actinopterygii</taxon>
        <taxon>Neopterygii</taxon>
        <taxon>Teleostei</taxon>
        <taxon>Anguilliformes</taxon>
        <taxon>Anguillidae</taxon>
        <taxon>Anguilla</taxon>
    </lineage>
</organism>
<protein>
    <submittedName>
        <fullName evidence="1">Uncharacterized protein</fullName>
    </submittedName>
</protein>